<dbReference type="NCBIfam" id="TIGR00293">
    <property type="entry name" value="prefoldin subunit alpha"/>
    <property type="match status" value="1"/>
</dbReference>
<dbReference type="SUPFAM" id="SSF46579">
    <property type="entry name" value="Prefoldin"/>
    <property type="match status" value="1"/>
</dbReference>
<dbReference type="Proteomes" id="UP000828390">
    <property type="component" value="Unassembled WGS sequence"/>
</dbReference>
<dbReference type="GO" id="GO:0045944">
    <property type="term" value="P:positive regulation of transcription by RNA polymerase II"/>
    <property type="evidence" value="ECO:0007669"/>
    <property type="project" value="TreeGrafter"/>
</dbReference>
<dbReference type="Pfam" id="PF02996">
    <property type="entry name" value="Prefoldin"/>
    <property type="match status" value="1"/>
</dbReference>
<protein>
    <recommendedName>
        <fullName evidence="4">Protein UXT</fullName>
    </recommendedName>
</protein>
<reference evidence="2" key="1">
    <citation type="journal article" date="2019" name="bioRxiv">
        <title>The Genome of the Zebra Mussel, Dreissena polymorpha: A Resource for Invasive Species Research.</title>
        <authorList>
            <person name="McCartney M.A."/>
            <person name="Auch B."/>
            <person name="Kono T."/>
            <person name="Mallez S."/>
            <person name="Zhang Y."/>
            <person name="Obille A."/>
            <person name="Becker A."/>
            <person name="Abrahante J.E."/>
            <person name="Garbe J."/>
            <person name="Badalamenti J.P."/>
            <person name="Herman A."/>
            <person name="Mangelson H."/>
            <person name="Liachko I."/>
            <person name="Sullivan S."/>
            <person name="Sone E.D."/>
            <person name="Koren S."/>
            <person name="Silverstein K.A.T."/>
            <person name="Beckman K.B."/>
            <person name="Gohl D.M."/>
        </authorList>
    </citation>
    <scope>NUCLEOTIDE SEQUENCE</scope>
    <source>
        <strain evidence="2">Duluth1</strain>
        <tissue evidence="2">Whole animal</tissue>
    </source>
</reference>
<dbReference type="GO" id="GO:0003714">
    <property type="term" value="F:transcription corepressor activity"/>
    <property type="evidence" value="ECO:0007669"/>
    <property type="project" value="InterPro"/>
</dbReference>
<dbReference type="EMBL" id="JAIWYP010000011">
    <property type="protein sequence ID" value="KAH3738652.1"/>
    <property type="molecule type" value="Genomic_DNA"/>
</dbReference>
<evidence type="ECO:0008006" key="4">
    <source>
        <dbReference type="Google" id="ProtNLM"/>
    </source>
</evidence>
<accession>A0A9D4HZS8</accession>
<keyword evidence="3" id="KW-1185">Reference proteome</keyword>
<name>A0A9D4HZS8_DREPO</name>
<dbReference type="InterPro" id="IPR004127">
    <property type="entry name" value="Prefoldin_subunit_alpha"/>
</dbReference>
<dbReference type="InterPro" id="IPR009053">
    <property type="entry name" value="Prefoldin"/>
</dbReference>
<organism evidence="2 3">
    <name type="scientific">Dreissena polymorpha</name>
    <name type="common">Zebra mussel</name>
    <name type="synonym">Mytilus polymorpha</name>
    <dbReference type="NCBI Taxonomy" id="45954"/>
    <lineage>
        <taxon>Eukaryota</taxon>
        <taxon>Metazoa</taxon>
        <taxon>Spiralia</taxon>
        <taxon>Lophotrochozoa</taxon>
        <taxon>Mollusca</taxon>
        <taxon>Bivalvia</taxon>
        <taxon>Autobranchia</taxon>
        <taxon>Heteroconchia</taxon>
        <taxon>Euheterodonta</taxon>
        <taxon>Imparidentia</taxon>
        <taxon>Neoheterodontei</taxon>
        <taxon>Myida</taxon>
        <taxon>Dreissenoidea</taxon>
        <taxon>Dreissenidae</taxon>
        <taxon>Dreissena</taxon>
    </lineage>
</organism>
<dbReference type="AlphaFoldDB" id="A0A9D4HZS8"/>
<dbReference type="GO" id="GO:0016592">
    <property type="term" value="C:mediator complex"/>
    <property type="evidence" value="ECO:0007669"/>
    <property type="project" value="TreeGrafter"/>
</dbReference>
<comment type="caution">
    <text evidence="2">The sequence shown here is derived from an EMBL/GenBank/DDBJ whole genome shotgun (WGS) entry which is preliminary data.</text>
</comment>
<evidence type="ECO:0000313" key="3">
    <source>
        <dbReference type="Proteomes" id="UP000828390"/>
    </source>
</evidence>
<comment type="similarity">
    <text evidence="1">Belongs to the UXT family.</text>
</comment>
<dbReference type="PANTHER" id="PTHR13345:SF9">
    <property type="entry name" value="PROTEIN UXT"/>
    <property type="match status" value="1"/>
</dbReference>
<dbReference type="CDD" id="cd23158">
    <property type="entry name" value="Prefoldin_UXT"/>
    <property type="match status" value="1"/>
</dbReference>
<dbReference type="InterPro" id="IPR003994">
    <property type="entry name" value="UXT"/>
</dbReference>
<evidence type="ECO:0000256" key="1">
    <source>
        <dbReference type="ARBA" id="ARBA00007666"/>
    </source>
</evidence>
<dbReference type="PANTHER" id="PTHR13345">
    <property type="entry name" value="MEDIATOR OF RNA POLYMERASE II TRANSCRIPTION SUBUNIT 10"/>
    <property type="match status" value="1"/>
</dbReference>
<evidence type="ECO:0000313" key="2">
    <source>
        <dbReference type="EMBL" id="KAH3738652.1"/>
    </source>
</evidence>
<sequence>MSSTDKQKKVAEYEAFLNEKLRDDLKRILEQRDDIYGQIAEYLQLKTTIEQIKGAGIKEDLKTKVDLGCNFYVQAKVADPQKVFVFVGFGFFVEMTLDEALKFIEKRTKFLTEHTEHLTQDANSVKANIRIVMEGLRELQNLAYMSEEQWPQHDLFM</sequence>
<dbReference type="Gene3D" id="1.10.287.370">
    <property type="match status" value="1"/>
</dbReference>
<proteinExistence type="inferred from homology"/>
<dbReference type="GO" id="GO:0000122">
    <property type="term" value="P:negative regulation of transcription by RNA polymerase II"/>
    <property type="evidence" value="ECO:0007669"/>
    <property type="project" value="InterPro"/>
</dbReference>
<dbReference type="PRINTS" id="PR01502">
    <property type="entry name" value="UXTPROTEIN"/>
</dbReference>
<gene>
    <name evidence="2" type="ORF">DPMN_045291</name>
</gene>
<reference evidence="2" key="2">
    <citation type="submission" date="2020-11" db="EMBL/GenBank/DDBJ databases">
        <authorList>
            <person name="McCartney M.A."/>
            <person name="Auch B."/>
            <person name="Kono T."/>
            <person name="Mallez S."/>
            <person name="Becker A."/>
            <person name="Gohl D.M."/>
            <person name="Silverstein K.A.T."/>
            <person name="Koren S."/>
            <person name="Bechman K.B."/>
            <person name="Herman A."/>
            <person name="Abrahante J.E."/>
            <person name="Garbe J."/>
        </authorList>
    </citation>
    <scope>NUCLEOTIDE SEQUENCE</scope>
    <source>
        <strain evidence="2">Duluth1</strain>
        <tissue evidence="2">Whole animal</tissue>
    </source>
</reference>